<keyword evidence="5" id="KW-1185">Reference proteome</keyword>
<feature type="non-terminal residue" evidence="4">
    <location>
        <position position="202"/>
    </location>
</feature>
<organism evidence="4 5">
    <name type="scientific">Dryococelus australis</name>
    <dbReference type="NCBI Taxonomy" id="614101"/>
    <lineage>
        <taxon>Eukaryota</taxon>
        <taxon>Metazoa</taxon>
        <taxon>Ecdysozoa</taxon>
        <taxon>Arthropoda</taxon>
        <taxon>Hexapoda</taxon>
        <taxon>Insecta</taxon>
        <taxon>Pterygota</taxon>
        <taxon>Neoptera</taxon>
        <taxon>Polyneoptera</taxon>
        <taxon>Phasmatodea</taxon>
        <taxon>Verophasmatodea</taxon>
        <taxon>Anareolatae</taxon>
        <taxon>Phasmatidae</taxon>
        <taxon>Eurycanthinae</taxon>
        <taxon>Dryococelus</taxon>
    </lineage>
</organism>
<sequence>MLQNPINTGSDYFKYKGFISVKLLRITALCTFLLDVKDGYPTEECLTTPGRNSPVLYILLADDAFLVRPSIMKQFPGAHDKGNNKRVYNYSHCRARRMVERYCLGLLRKHLLLEPENTERVVMICFYLHNFLRRSQSSSASYAPLATFDFEDTATRTLVPEQWRVDGMPTGTMLRLKRVPKKPSVLANEIREEFSGYFTNTE</sequence>
<dbReference type="InterPro" id="IPR027806">
    <property type="entry name" value="HARBI1_dom"/>
</dbReference>
<dbReference type="EMBL" id="JARBHB010000003">
    <property type="protein sequence ID" value="KAJ8890404.1"/>
    <property type="molecule type" value="Genomic_DNA"/>
</dbReference>
<comment type="caution">
    <text evidence="4">The sequence shown here is derived from an EMBL/GenBank/DDBJ whole genome shotgun (WGS) entry which is preliminary data.</text>
</comment>
<dbReference type="Pfam" id="PF13359">
    <property type="entry name" value="DDE_Tnp_4"/>
    <property type="match status" value="1"/>
</dbReference>
<evidence type="ECO:0000313" key="5">
    <source>
        <dbReference type="Proteomes" id="UP001159363"/>
    </source>
</evidence>
<comment type="cofactor">
    <cofactor evidence="1">
        <name>a divalent metal cation</name>
        <dbReference type="ChEBI" id="CHEBI:60240"/>
    </cofactor>
</comment>
<name>A0ABQ9I197_9NEOP</name>
<keyword evidence="2" id="KW-0479">Metal-binding</keyword>
<reference evidence="4 5" key="1">
    <citation type="submission" date="2023-02" db="EMBL/GenBank/DDBJ databases">
        <title>LHISI_Scaffold_Assembly.</title>
        <authorList>
            <person name="Stuart O.P."/>
            <person name="Cleave R."/>
            <person name="Magrath M.J.L."/>
            <person name="Mikheyev A.S."/>
        </authorList>
    </citation>
    <scope>NUCLEOTIDE SEQUENCE [LARGE SCALE GENOMIC DNA]</scope>
    <source>
        <strain evidence="4">Daus_M_001</strain>
        <tissue evidence="4">Leg muscle</tissue>
    </source>
</reference>
<accession>A0ABQ9I197</accession>
<dbReference type="Proteomes" id="UP001159363">
    <property type="component" value="Chromosome 3"/>
</dbReference>
<proteinExistence type="predicted"/>
<evidence type="ECO:0000259" key="3">
    <source>
        <dbReference type="Pfam" id="PF13359"/>
    </source>
</evidence>
<evidence type="ECO:0000256" key="1">
    <source>
        <dbReference type="ARBA" id="ARBA00001968"/>
    </source>
</evidence>
<protein>
    <recommendedName>
        <fullName evidence="3">DDE Tnp4 domain-containing protein</fullName>
    </recommendedName>
</protein>
<evidence type="ECO:0000256" key="2">
    <source>
        <dbReference type="ARBA" id="ARBA00022723"/>
    </source>
</evidence>
<evidence type="ECO:0000313" key="4">
    <source>
        <dbReference type="EMBL" id="KAJ8890404.1"/>
    </source>
</evidence>
<gene>
    <name evidence="4" type="ORF">PR048_009912</name>
</gene>
<feature type="domain" description="DDE Tnp4" evidence="3">
    <location>
        <begin position="3"/>
        <end position="130"/>
    </location>
</feature>